<reference evidence="3" key="1">
    <citation type="submission" date="2011-07" db="EMBL/GenBank/DDBJ databases">
        <authorList>
            <consortium name="Caenorhabditis brenneri Sequencing and Analysis Consortium"/>
            <person name="Wilson R.K."/>
        </authorList>
    </citation>
    <scope>NUCLEOTIDE SEQUENCE [LARGE SCALE GENOMIC DNA]</scope>
    <source>
        <strain evidence="3">PB2801</strain>
    </source>
</reference>
<accession>G0PBP4</accession>
<proteinExistence type="predicted"/>
<evidence type="ECO:0000256" key="1">
    <source>
        <dbReference type="SAM" id="MobiDB-lite"/>
    </source>
</evidence>
<name>G0PBP4_CAEBE</name>
<keyword evidence="3" id="KW-1185">Reference proteome</keyword>
<dbReference type="Proteomes" id="UP000008068">
    <property type="component" value="Unassembled WGS sequence"/>
</dbReference>
<dbReference type="eggNOG" id="KOG1797">
    <property type="taxonomic scope" value="Eukaryota"/>
</dbReference>
<dbReference type="InParanoid" id="G0PBP4"/>
<gene>
    <name evidence="2" type="ORF">CAEBREN_31591</name>
</gene>
<protein>
    <submittedName>
        <fullName evidence="2">Uncharacterized protein</fullName>
    </submittedName>
</protein>
<dbReference type="AlphaFoldDB" id="G0PBP4"/>
<dbReference type="EMBL" id="GL380216">
    <property type="protein sequence ID" value="EGT50632.1"/>
    <property type="molecule type" value="Genomic_DNA"/>
</dbReference>
<organism evidence="3">
    <name type="scientific">Caenorhabditis brenneri</name>
    <name type="common">Nematode worm</name>
    <dbReference type="NCBI Taxonomy" id="135651"/>
    <lineage>
        <taxon>Eukaryota</taxon>
        <taxon>Metazoa</taxon>
        <taxon>Ecdysozoa</taxon>
        <taxon>Nematoda</taxon>
        <taxon>Chromadorea</taxon>
        <taxon>Rhabditida</taxon>
        <taxon>Rhabditina</taxon>
        <taxon>Rhabditomorpha</taxon>
        <taxon>Rhabditoidea</taxon>
        <taxon>Rhabditidae</taxon>
        <taxon>Peloderinae</taxon>
        <taxon>Caenorhabditis</taxon>
    </lineage>
</organism>
<feature type="compositionally biased region" description="Polar residues" evidence="1">
    <location>
        <begin position="69"/>
        <end position="84"/>
    </location>
</feature>
<sequence length="93" mass="10308">MADMAGVALICWTLYLNCLQRDDEIAYLDQAVLLLDNTPKVPKSLKEAVRSRAEKMHRATVTPEPAAPSNGSGFASYFSSQDDNSGMMKRRKN</sequence>
<evidence type="ECO:0000313" key="3">
    <source>
        <dbReference type="Proteomes" id="UP000008068"/>
    </source>
</evidence>
<evidence type="ECO:0000313" key="2">
    <source>
        <dbReference type="EMBL" id="EGT50632.1"/>
    </source>
</evidence>
<dbReference type="STRING" id="135651.G0PBP4"/>
<feature type="region of interest" description="Disordered" evidence="1">
    <location>
        <begin position="52"/>
        <end position="93"/>
    </location>
</feature>
<dbReference type="HOGENOM" id="CLU_2401603_0_0_1"/>